<dbReference type="InterPro" id="IPR036868">
    <property type="entry name" value="TusA-like_sf"/>
</dbReference>
<dbReference type="Proteomes" id="UP000240243">
    <property type="component" value="Unassembled WGS sequence"/>
</dbReference>
<dbReference type="Gene3D" id="3.30.110.40">
    <property type="entry name" value="TusA-like domain"/>
    <property type="match status" value="1"/>
</dbReference>
<dbReference type="OrthoDB" id="9797352at2"/>
<proteinExistence type="inferred from homology"/>
<name>A0A2P7R3Y0_9GAMM</name>
<comment type="caution">
    <text evidence="3">The sequence shown here is derived from an EMBL/GenBank/DDBJ whole genome shotgun (WGS) entry which is preliminary data.</text>
</comment>
<dbReference type="Pfam" id="PF01206">
    <property type="entry name" value="TusA"/>
    <property type="match status" value="1"/>
</dbReference>
<dbReference type="AlphaFoldDB" id="A0A2P7R3Y0"/>
<comment type="similarity">
    <text evidence="1">Belongs to the sulfur carrier protein TusA family.</text>
</comment>
<dbReference type="PANTHER" id="PTHR33279:SF19">
    <property type="entry name" value="SSL1707 PROTEIN"/>
    <property type="match status" value="1"/>
</dbReference>
<keyword evidence="4" id="KW-1185">Reference proteome</keyword>
<accession>A0A2P7R3Y0</accession>
<dbReference type="EMBL" id="PXYG01000005">
    <property type="protein sequence ID" value="PSJ44901.1"/>
    <property type="molecule type" value="Genomic_DNA"/>
</dbReference>
<feature type="domain" description="UPF0033" evidence="2">
    <location>
        <begin position="3"/>
        <end position="71"/>
    </location>
</feature>
<sequence>MDRLDASEWRCPLPLIKVKLWLKAARGGQQLRLLLSDPGSRQDIPAYATRAGHRVRVVADGPHLLELIITKAP</sequence>
<dbReference type="RefSeq" id="WP_106730152.1">
    <property type="nucleotide sequence ID" value="NZ_PXYG01000005.1"/>
</dbReference>
<protein>
    <submittedName>
        <fullName evidence="3">SirA family protein</fullName>
    </submittedName>
</protein>
<evidence type="ECO:0000259" key="2">
    <source>
        <dbReference type="Pfam" id="PF01206"/>
    </source>
</evidence>
<organism evidence="3 4">
    <name type="scientific">Zobellella endophytica</name>
    <dbReference type="NCBI Taxonomy" id="2116700"/>
    <lineage>
        <taxon>Bacteria</taxon>
        <taxon>Pseudomonadati</taxon>
        <taxon>Pseudomonadota</taxon>
        <taxon>Gammaproteobacteria</taxon>
        <taxon>Aeromonadales</taxon>
        <taxon>Aeromonadaceae</taxon>
        <taxon>Zobellella</taxon>
    </lineage>
</organism>
<dbReference type="CDD" id="cd00291">
    <property type="entry name" value="SirA_YedF_YeeD"/>
    <property type="match status" value="1"/>
</dbReference>
<dbReference type="PANTHER" id="PTHR33279">
    <property type="entry name" value="SULFUR CARRIER PROTEIN YEDF-RELATED"/>
    <property type="match status" value="1"/>
</dbReference>
<evidence type="ECO:0000313" key="3">
    <source>
        <dbReference type="EMBL" id="PSJ44901.1"/>
    </source>
</evidence>
<evidence type="ECO:0000313" key="4">
    <source>
        <dbReference type="Proteomes" id="UP000240243"/>
    </source>
</evidence>
<dbReference type="InterPro" id="IPR001455">
    <property type="entry name" value="TusA-like"/>
</dbReference>
<gene>
    <name evidence="3" type="ORF">C7H85_13145</name>
</gene>
<evidence type="ECO:0000256" key="1">
    <source>
        <dbReference type="ARBA" id="ARBA00008984"/>
    </source>
</evidence>
<dbReference type="SUPFAM" id="SSF64307">
    <property type="entry name" value="SirA-like"/>
    <property type="match status" value="1"/>
</dbReference>
<reference evidence="3 4" key="1">
    <citation type="submission" date="2018-03" db="EMBL/GenBank/DDBJ databases">
        <title>The draft genome of Zobellella sp. 59N8.</title>
        <authorList>
            <person name="Liu L."/>
            <person name="Li L."/>
            <person name="Zhang X."/>
            <person name="Liang L."/>
            <person name="Wang T."/>
        </authorList>
    </citation>
    <scope>NUCLEOTIDE SEQUENCE [LARGE SCALE GENOMIC DNA]</scope>
    <source>
        <strain evidence="3 4">59N8</strain>
    </source>
</reference>